<accession>A0A8K0F1E7</accession>
<protein>
    <submittedName>
        <fullName evidence="1">Hypp4547 protein</fullName>
    </submittedName>
</protein>
<dbReference type="EMBL" id="OV696693">
    <property type="protein sequence ID" value="CAH1271056.1"/>
    <property type="molecule type" value="Genomic_DNA"/>
</dbReference>
<reference evidence="1" key="1">
    <citation type="submission" date="2022-01" db="EMBL/GenBank/DDBJ databases">
        <authorList>
            <person name="Braso-Vives M."/>
        </authorList>
    </citation>
    <scope>NUCLEOTIDE SEQUENCE</scope>
</reference>
<gene>
    <name evidence="1" type="primary">Hypp4547</name>
    <name evidence="1" type="ORF">BLAG_LOCUS23173</name>
</gene>
<evidence type="ECO:0000313" key="1">
    <source>
        <dbReference type="EMBL" id="CAH1271056.1"/>
    </source>
</evidence>
<sequence>MTLKLKSDPDVYIALYVGPDDELADIPGSAGCDICDIWSPMATTARTYNLEWNVVLENCVEGSFINLNRIAKQWIRVEAVGVVLHINYEANDGVFSVEWFRTLRRRGNDPSLDSCNAAHALQGNPWYETSAHDSTTVLATTQDSGQANDNAYNQINEEDVYMPSGHDYCEIKDEDASGETQQVTHTNVYKNILNKNIDNVSGQGSQTEKCEGGDESVTFYAAVSAAVKLPETSNVGAKPAFYNTDIDKIAPVDCRMEKLSTTEPALYKTDTDNLATVNCRMEKLSTTEPALYKTETDNLATVNCRMEKLSTTEPTLYKTDTDNVANVNCRMEKLPTTEPALYKTDTDKLASVNCRISVTNCADSAQTAYELTDHTDISYETSGDVTRCM</sequence>
<organism evidence="1 2">
    <name type="scientific">Branchiostoma lanceolatum</name>
    <name type="common">Common lancelet</name>
    <name type="synonym">Amphioxus lanceolatum</name>
    <dbReference type="NCBI Taxonomy" id="7740"/>
    <lineage>
        <taxon>Eukaryota</taxon>
        <taxon>Metazoa</taxon>
        <taxon>Chordata</taxon>
        <taxon>Cephalochordata</taxon>
        <taxon>Leptocardii</taxon>
        <taxon>Amphioxiformes</taxon>
        <taxon>Branchiostomatidae</taxon>
        <taxon>Branchiostoma</taxon>
    </lineage>
</organism>
<dbReference type="Proteomes" id="UP000838412">
    <property type="component" value="Chromosome 8"/>
</dbReference>
<proteinExistence type="predicted"/>
<dbReference type="AlphaFoldDB" id="A0A8K0F1E7"/>
<keyword evidence="2" id="KW-1185">Reference proteome</keyword>
<evidence type="ECO:0000313" key="2">
    <source>
        <dbReference type="Proteomes" id="UP000838412"/>
    </source>
</evidence>
<name>A0A8K0F1E7_BRALA</name>